<reference evidence="2" key="1">
    <citation type="submission" date="2022-08" db="UniProtKB">
        <authorList>
            <consortium name="EnsemblMetazoa"/>
        </authorList>
    </citation>
    <scope>IDENTIFICATION</scope>
</reference>
<protein>
    <submittedName>
        <fullName evidence="2">Uncharacterized protein</fullName>
    </submittedName>
</protein>
<evidence type="ECO:0000313" key="2">
    <source>
        <dbReference type="EnsemblMetazoa" id="ACOM026782-PA.1"/>
    </source>
</evidence>
<accession>A0A8W7P8H4</accession>
<name>A0A8W7P8H4_ANOCL</name>
<evidence type="ECO:0000256" key="1">
    <source>
        <dbReference type="SAM" id="MobiDB-lite"/>
    </source>
</evidence>
<sequence>MVGSEDTRSSGLSDPLALDTPGPHPFRWLPVVPPLVEAPAPPPQPPLLDEVSIVDLINTVFPHHAYLGDSTELGSFWGAEGDDLRSDTPPPSPPALFADDRPRSMLWRDLGVIIDAGKTGLGRPRRM</sequence>
<dbReference type="AlphaFoldDB" id="A0A8W7P8H4"/>
<dbReference type="EnsemblMetazoa" id="ACOM026782-RA">
    <property type="protein sequence ID" value="ACOM026782-PA.1"/>
    <property type="gene ID" value="ACOM026782"/>
</dbReference>
<feature type="region of interest" description="Disordered" evidence="1">
    <location>
        <begin position="1"/>
        <end position="23"/>
    </location>
</feature>
<organism evidence="2">
    <name type="scientific">Anopheles coluzzii</name>
    <name type="common">African malaria mosquito</name>
    <dbReference type="NCBI Taxonomy" id="1518534"/>
    <lineage>
        <taxon>Eukaryota</taxon>
        <taxon>Metazoa</taxon>
        <taxon>Ecdysozoa</taxon>
        <taxon>Arthropoda</taxon>
        <taxon>Hexapoda</taxon>
        <taxon>Insecta</taxon>
        <taxon>Pterygota</taxon>
        <taxon>Neoptera</taxon>
        <taxon>Endopterygota</taxon>
        <taxon>Diptera</taxon>
        <taxon>Nematocera</taxon>
        <taxon>Culicoidea</taxon>
        <taxon>Culicidae</taxon>
        <taxon>Anophelinae</taxon>
        <taxon>Anopheles</taxon>
    </lineage>
</organism>
<dbReference type="Proteomes" id="UP000075882">
    <property type="component" value="Unassembled WGS sequence"/>
</dbReference>
<proteinExistence type="predicted"/>
<feature type="region of interest" description="Disordered" evidence="1">
    <location>
        <begin position="77"/>
        <end position="99"/>
    </location>
</feature>